<keyword evidence="9" id="KW-0902">Two-component regulatory system</keyword>
<accession>A0A6J4S7Q2</accession>
<evidence type="ECO:0000256" key="9">
    <source>
        <dbReference type="ARBA" id="ARBA00023012"/>
    </source>
</evidence>
<dbReference type="SMART" id="SM00304">
    <property type="entry name" value="HAMP"/>
    <property type="match status" value="1"/>
</dbReference>
<keyword evidence="7" id="KW-0418">Kinase</keyword>
<dbReference type="PROSITE" id="PS50885">
    <property type="entry name" value="HAMP"/>
    <property type="match status" value="1"/>
</dbReference>
<feature type="coiled-coil region" evidence="11">
    <location>
        <begin position="243"/>
        <end position="270"/>
    </location>
</feature>
<organism evidence="16">
    <name type="scientific">uncultured Solirubrobacterales bacterium</name>
    <dbReference type="NCBI Taxonomy" id="768556"/>
    <lineage>
        <taxon>Bacteria</taxon>
        <taxon>Bacillati</taxon>
        <taxon>Actinomycetota</taxon>
        <taxon>Thermoleophilia</taxon>
        <taxon>Solirubrobacterales</taxon>
        <taxon>environmental samples</taxon>
    </lineage>
</organism>
<gene>
    <name evidence="16" type="ORF">AVDCRST_MAG45-797</name>
</gene>
<dbReference type="InterPro" id="IPR036890">
    <property type="entry name" value="HATPase_C_sf"/>
</dbReference>
<feature type="coiled-coil region" evidence="11">
    <location>
        <begin position="299"/>
        <end position="326"/>
    </location>
</feature>
<comment type="catalytic activity">
    <reaction evidence="1">
        <text>ATP + protein L-histidine = ADP + protein N-phospho-L-histidine.</text>
        <dbReference type="EC" id="2.7.13.3"/>
    </reaction>
</comment>
<keyword evidence="11" id="KW-0175">Coiled coil</keyword>
<dbReference type="PANTHER" id="PTHR45436">
    <property type="entry name" value="SENSOR HISTIDINE KINASE YKOH"/>
    <property type="match status" value="1"/>
</dbReference>
<dbReference type="FunFam" id="1.10.287.130:FF:000001">
    <property type="entry name" value="Two-component sensor histidine kinase"/>
    <property type="match status" value="1"/>
</dbReference>
<dbReference type="InterPro" id="IPR003660">
    <property type="entry name" value="HAMP_dom"/>
</dbReference>
<evidence type="ECO:0000256" key="8">
    <source>
        <dbReference type="ARBA" id="ARBA00022989"/>
    </source>
</evidence>
<evidence type="ECO:0000256" key="11">
    <source>
        <dbReference type="SAM" id="Coils"/>
    </source>
</evidence>
<dbReference type="SUPFAM" id="SSF158472">
    <property type="entry name" value="HAMP domain-like"/>
    <property type="match status" value="1"/>
</dbReference>
<dbReference type="GO" id="GO:0005886">
    <property type="term" value="C:plasma membrane"/>
    <property type="evidence" value="ECO:0007669"/>
    <property type="project" value="UniProtKB-SubCell"/>
</dbReference>
<keyword evidence="4" id="KW-0597">Phosphoprotein</keyword>
<evidence type="ECO:0000256" key="3">
    <source>
        <dbReference type="ARBA" id="ARBA00012438"/>
    </source>
</evidence>
<proteinExistence type="predicted"/>
<dbReference type="Gene3D" id="3.30.565.10">
    <property type="entry name" value="Histidine kinase-like ATPase, C-terminal domain"/>
    <property type="match status" value="1"/>
</dbReference>
<evidence type="ECO:0000259" key="15">
    <source>
        <dbReference type="PROSITE" id="PS50885"/>
    </source>
</evidence>
<evidence type="ECO:0000256" key="2">
    <source>
        <dbReference type="ARBA" id="ARBA00004236"/>
    </source>
</evidence>
<feature type="transmembrane region" description="Helical" evidence="13">
    <location>
        <begin position="190"/>
        <end position="209"/>
    </location>
</feature>
<protein>
    <recommendedName>
        <fullName evidence="3">histidine kinase</fullName>
        <ecNumber evidence="3">2.7.13.3</ecNumber>
    </recommendedName>
</protein>
<keyword evidence="5" id="KW-0808">Transferase</keyword>
<evidence type="ECO:0000256" key="5">
    <source>
        <dbReference type="ARBA" id="ARBA00022679"/>
    </source>
</evidence>
<dbReference type="SUPFAM" id="SSF55874">
    <property type="entry name" value="ATPase domain of HSP90 chaperone/DNA topoisomerase II/histidine kinase"/>
    <property type="match status" value="1"/>
</dbReference>
<dbReference type="EC" id="2.7.13.3" evidence="3"/>
<dbReference type="SUPFAM" id="SSF47384">
    <property type="entry name" value="Homodimeric domain of signal transducing histidine kinase"/>
    <property type="match status" value="1"/>
</dbReference>
<name>A0A6J4S7Q2_9ACTN</name>
<dbReference type="InterPro" id="IPR003661">
    <property type="entry name" value="HisK_dim/P_dom"/>
</dbReference>
<dbReference type="InterPro" id="IPR005467">
    <property type="entry name" value="His_kinase_dom"/>
</dbReference>
<dbReference type="AlphaFoldDB" id="A0A6J4S7Q2"/>
<evidence type="ECO:0000259" key="14">
    <source>
        <dbReference type="PROSITE" id="PS50109"/>
    </source>
</evidence>
<evidence type="ECO:0000313" key="16">
    <source>
        <dbReference type="EMBL" id="CAA9491938.1"/>
    </source>
</evidence>
<feature type="domain" description="HAMP" evidence="15">
    <location>
        <begin position="210"/>
        <end position="262"/>
    </location>
</feature>
<evidence type="ECO:0000256" key="7">
    <source>
        <dbReference type="ARBA" id="ARBA00022777"/>
    </source>
</evidence>
<dbReference type="PROSITE" id="PS50109">
    <property type="entry name" value="HIS_KIN"/>
    <property type="match status" value="1"/>
</dbReference>
<evidence type="ECO:0000256" key="12">
    <source>
        <dbReference type="SAM" id="MobiDB-lite"/>
    </source>
</evidence>
<keyword evidence="10 13" id="KW-0472">Membrane</keyword>
<dbReference type="PRINTS" id="PR00344">
    <property type="entry name" value="BCTRLSENSOR"/>
</dbReference>
<evidence type="ECO:0000256" key="13">
    <source>
        <dbReference type="SAM" id="Phobius"/>
    </source>
</evidence>
<dbReference type="CDD" id="cd00082">
    <property type="entry name" value="HisKA"/>
    <property type="match status" value="1"/>
</dbReference>
<comment type="subcellular location">
    <subcellularLocation>
        <location evidence="2">Cell membrane</location>
    </subcellularLocation>
</comment>
<dbReference type="SMART" id="SM00388">
    <property type="entry name" value="HisKA"/>
    <property type="match status" value="1"/>
</dbReference>
<dbReference type="PANTHER" id="PTHR45436:SF5">
    <property type="entry name" value="SENSOR HISTIDINE KINASE TRCS"/>
    <property type="match status" value="1"/>
</dbReference>
<feature type="region of interest" description="Disordered" evidence="12">
    <location>
        <begin position="483"/>
        <end position="507"/>
    </location>
</feature>
<feature type="domain" description="Histidine kinase" evidence="14">
    <location>
        <begin position="270"/>
        <end position="485"/>
    </location>
</feature>
<dbReference type="InterPro" id="IPR003594">
    <property type="entry name" value="HATPase_dom"/>
</dbReference>
<dbReference type="CDD" id="cd06225">
    <property type="entry name" value="HAMP"/>
    <property type="match status" value="1"/>
</dbReference>
<sequence>MPKLRRSSLRLRSLANKLALLFSAIIAFAFAGVLLYVVPQLQSNLEEQTLRDLRRVAQVTSEPLDRAMGSDITEAQLNELVRAVSDRSDARVMLLGVQRSITAPGRRPDAPSLYVISDSRVEPRAERGRALAQTAIARDDVADAIALEGGDPVARVAAPLFFAGRADWVAVYSRDLSEVSEIVGLIRRRVLVAAAVALFVASAAGYLVAQAFARRVRRVESAAQAVAGGNFVDPVPVDAADEVGDLARAFNEMQERLARLDRARREFIANASHELRTPIFSLGGFAELLQDEDLDAETRDEFLGQMREQTERLKKLAADLLDLSRLDADALELRPEAVDLGELARDVAAEFVPALNRAGVDLELEVADEVEACCDRQRIGQIVRILLDNALRHTPEGAPVRLEVRAEDGTARVTVADEGPKLSGQGVDQAVVRQAFERFYTGDAVGGSGLGLAIAQELAGRMNGGIRIDAGERETVFTVELPAAGQAGEAGEESASEPVLEPVGRTP</sequence>
<dbReference type="InterPro" id="IPR004358">
    <property type="entry name" value="Sig_transdc_His_kin-like_C"/>
</dbReference>
<evidence type="ECO:0000256" key="1">
    <source>
        <dbReference type="ARBA" id="ARBA00000085"/>
    </source>
</evidence>
<dbReference type="Pfam" id="PF00672">
    <property type="entry name" value="HAMP"/>
    <property type="match status" value="1"/>
</dbReference>
<dbReference type="InterPro" id="IPR036097">
    <property type="entry name" value="HisK_dim/P_sf"/>
</dbReference>
<dbReference type="SMART" id="SM00387">
    <property type="entry name" value="HATPase_c"/>
    <property type="match status" value="1"/>
</dbReference>
<dbReference type="Pfam" id="PF00512">
    <property type="entry name" value="HisKA"/>
    <property type="match status" value="1"/>
</dbReference>
<dbReference type="InterPro" id="IPR050428">
    <property type="entry name" value="TCS_sensor_his_kinase"/>
</dbReference>
<evidence type="ECO:0000256" key="4">
    <source>
        <dbReference type="ARBA" id="ARBA00022553"/>
    </source>
</evidence>
<dbReference type="Gene3D" id="6.10.340.10">
    <property type="match status" value="1"/>
</dbReference>
<keyword evidence="6 13" id="KW-0812">Transmembrane</keyword>
<dbReference type="GO" id="GO:0000155">
    <property type="term" value="F:phosphorelay sensor kinase activity"/>
    <property type="evidence" value="ECO:0007669"/>
    <property type="project" value="InterPro"/>
</dbReference>
<dbReference type="EMBL" id="CADCVU010000069">
    <property type="protein sequence ID" value="CAA9491938.1"/>
    <property type="molecule type" value="Genomic_DNA"/>
</dbReference>
<evidence type="ECO:0000256" key="6">
    <source>
        <dbReference type="ARBA" id="ARBA00022692"/>
    </source>
</evidence>
<dbReference type="Pfam" id="PF02518">
    <property type="entry name" value="HATPase_c"/>
    <property type="match status" value="1"/>
</dbReference>
<reference evidence="16" key="1">
    <citation type="submission" date="2020-02" db="EMBL/GenBank/DDBJ databases">
        <authorList>
            <person name="Meier V. D."/>
        </authorList>
    </citation>
    <scope>NUCLEOTIDE SEQUENCE</scope>
    <source>
        <strain evidence="16">AVDCRST_MAG45</strain>
    </source>
</reference>
<evidence type="ECO:0000256" key="10">
    <source>
        <dbReference type="ARBA" id="ARBA00023136"/>
    </source>
</evidence>
<dbReference type="Gene3D" id="1.10.287.130">
    <property type="match status" value="1"/>
</dbReference>
<keyword evidence="8 13" id="KW-1133">Transmembrane helix</keyword>